<organism evidence="1 2">
    <name type="scientific">Colletotrichum paranaense</name>
    <dbReference type="NCBI Taxonomy" id="1914294"/>
    <lineage>
        <taxon>Eukaryota</taxon>
        <taxon>Fungi</taxon>
        <taxon>Dikarya</taxon>
        <taxon>Ascomycota</taxon>
        <taxon>Pezizomycotina</taxon>
        <taxon>Sordariomycetes</taxon>
        <taxon>Hypocreomycetidae</taxon>
        <taxon>Glomerellales</taxon>
        <taxon>Glomerellaceae</taxon>
        <taxon>Colletotrichum</taxon>
        <taxon>Colletotrichum acutatum species complex</taxon>
    </lineage>
</organism>
<proteinExistence type="predicted"/>
<evidence type="ECO:0000313" key="2">
    <source>
        <dbReference type="Proteomes" id="UP001241169"/>
    </source>
</evidence>
<dbReference type="RefSeq" id="XP_060344061.1">
    <property type="nucleotide sequence ID" value="XM_060497668.1"/>
</dbReference>
<accession>A0ABQ9S604</accession>
<sequence>MSLWSIKTYTTVPVPLLGFLRMGSRSLQLITGYIAAPLRFPQLVPYYVGTTMQKQKHLTNARRFELVGSHDVTLQLFQRCLPQPGEGGRHRQNGVEEARKVGGKRLIRPLVGWCGWLVVDVGGNGHSTY</sequence>
<keyword evidence="2" id="KW-1185">Reference proteome</keyword>
<dbReference type="GeneID" id="85381567"/>
<reference evidence="1 2" key="1">
    <citation type="submission" date="2016-10" db="EMBL/GenBank/DDBJ databases">
        <title>The genome sequence of Colletotrichum fioriniae PJ7.</title>
        <authorList>
            <person name="Baroncelli R."/>
        </authorList>
    </citation>
    <scope>NUCLEOTIDE SEQUENCE [LARGE SCALE GENOMIC DNA]</scope>
    <source>
        <strain evidence="1 2">IMI 384185</strain>
    </source>
</reference>
<name>A0ABQ9S604_9PEZI</name>
<comment type="caution">
    <text evidence="1">The sequence shown here is derived from an EMBL/GenBank/DDBJ whole genome shotgun (WGS) entry which is preliminary data.</text>
</comment>
<dbReference type="Proteomes" id="UP001241169">
    <property type="component" value="Unassembled WGS sequence"/>
</dbReference>
<gene>
    <name evidence="1" type="ORF">CPAR01_13414</name>
</gene>
<evidence type="ECO:0000313" key="1">
    <source>
        <dbReference type="EMBL" id="KAK1526886.1"/>
    </source>
</evidence>
<dbReference type="EMBL" id="MOPA01000012">
    <property type="protein sequence ID" value="KAK1526886.1"/>
    <property type="molecule type" value="Genomic_DNA"/>
</dbReference>
<protein>
    <submittedName>
        <fullName evidence="1">Uncharacterized protein</fullName>
    </submittedName>
</protein>